<keyword evidence="3" id="KW-1185">Reference proteome</keyword>
<dbReference type="EMBL" id="JBBKYA010000004">
    <property type="protein sequence ID" value="MFD3276530.1"/>
    <property type="molecule type" value="Genomic_DNA"/>
</dbReference>
<dbReference type="Proteomes" id="UP001598114">
    <property type="component" value="Unassembled WGS sequence"/>
</dbReference>
<evidence type="ECO:0000313" key="3">
    <source>
        <dbReference type="Proteomes" id="UP001598114"/>
    </source>
</evidence>
<name>A0ABW6D014_9BACT</name>
<gene>
    <name evidence="2" type="ORF">SKC38_09855</name>
</gene>
<comment type="caution">
    <text evidence="2">The sequence shown here is derived from an EMBL/GenBank/DDBJ whole genome shotgun (WGS) entry which is preliminary data.</text>
</comment>
<dbReference type="RefSeq" id="WP_377976968.1">
    <property type="nucleotide sequence ID" value="NZ_JBBKYA010000004.1"/>
</dbReference>
<feature type="domain" description="DUF4325" evidence="1">
    <location>
        <begin position="18"/>
        <end position="80"/>
    </location>
</feature>
<accession>A0ABW6D014</accession>
<sequence length="97" mass="11103">MIIQFSHSGDSLGTRFLGKALRLTFENSIHEGENVVFDFSDVKTISHSFADECFGKLLLRWDLAELKSKTTFKNANEQVKKMIAFTWSERLSKSELV</sequence>
<reference evidence="2 3" key="1">
    <citation type="submission" date="2024-03" db="EMBL/GenBank/DDBJ databases">
        <title>Aquirufa genome sequencing.</title>
        <authorList>
            <person name="Pitt A."/>
            <person name="Hahn M.W."/>
        </authorList>
    </citation>
    <scope>NUCLEOTIDE SEQUENCE [LARGE SCALE GENOMIC DNA]</scope>
    <source>
        <strain evidence="2 3">PLAD-142S6K</strain>
    </source>
</reference>
<evidence type="ECO:0000313" key="2">
    <source>
        <dbReference type="EMBL" id="MFD3276530.1"/>
    </source>
</evidence>
<dbReference type="InterPro" id="IPR025474">
    <property type="entry name" value="DUF4325"/>
</dbReference>
<protein>
    <submittedName>
        <fullName evidence="2">STAS-like domain-containing protein</fullName>
    </submittedName>
</protein>
<proteinExistence type="predicted"/>
<dbReference type="Pfam" id="PF14213">
    <property type="entry name" value="DUF4325"/>
    <property type="match status" value="1"/>
</dbReference>
<organism evidence="2 3">
    <name type="scientific">Aquirufa echingensis</name>
    <dbReference type="NCBI Taxonomy" id="3096516"/>
    <lineage>
        <taxon>Bacteria</taxon>
        <taxon>Pseudomonadati</taxon>
        <taxon>Bacteroidota</taxon>
        <taxon>Cytophagia</taxon>
        <taxon>Cytophagales</taxon>
        <taxon>Flectobacillaceae</taxon>
        <taxon>Aquirufa</taxon>
    </lineage>
</organism>
<evidence type="ECO:0000259" key="1">
    <source>
        <dbReference type="Pfam" id="PF14213"/>
    </source>
</evidence>